<organism evidence="5 6">
    <name type="scientific">Hermanssonia centrifuga</name>
    <dbReference type="NCBI Taxonomy" id="98765"/>
    <lineage>
        <taxon>Eukaryota</taxon>
        <taxon>Fungi</taxon>
        <taxon>Dikarya</taxon>
        <taxon>Basidiomycota</taxon>
        <taxon>Agaricomycotina</taxon>
        <taxon>Agaricomycetes</taxon>
        <taxon>Polyporales</taxon>
        <taxon>Meruliaceae</taxon>
        <taxon>Hermanssonia</taxon>
    </lineage>
</organism>
<dbReference type="EMBL" id="MLYV02000420">
    <property type="protein sequence ID" value="PSR99332.1"/>
    <property type="molecule type" value="Genomic_DNA"/>
</dbReference>
<reference evidence="5 6" key="1">
    <citation type="submission" date="2018-02" db="EMBL/GenBank/DDBJ databases">
        <title>Genome sequence of the basidiomycete white-rot fungus Phlebia centrifuga.</title>
        <authorList>
            <person name="Granchi Z."/>
            <person name="Peng M."/>
            <person name="de Vries R.P."/>
            <person name="Hilden K."/>
            <person name="Makela M.R."/>
            <person name="Grigoriev I."/>
            <person name="Riley R."/>
        </authorList>
    </citation>
    <scope>NUCLEOTIDE SEQUENCE [LARGE SCALE GENOMIC DNA]</scope>
    <source>
        <strain evidence="5 6">FBCC195</strain>
    </source>
</reference>
<dbReference type="Gene3D" id="3.40.50.720">
    <property type="entry name" value="NAD(P)-binding Rossmann-like Domain"/>
    <property type="match status" value="1"/>
</dbReference>
<evidence type="ECO:0000313" key="6">
    <source>
        <dbReference type="Proteomes" id="UP000186601"/>
    </source>
</evidence>
<dbReference type="InterPro" id="IPR042099">
    <property type="entry name" value="ANL_N_sf"/>
</dbReference>
<accession>A0A2R6PZ71</accession>
<protein>
    <recommendedName>
        <fullName evidence="7">Acetyl-CoA synthetase-like protein</fullName>
    </recommendedName>
</protein>
<keyword evidence="2" id="KW-0597">Phosphoprotein</keyword>
<keyword evidence="6" id="KW-1185">Reference proteome</keyword>
<proteinExistence type="predicted"/>
<dbReference type="PANTHER" id="PTHR43439:SF2">
    <property type="entry name" value="ENZYME, PUTATIVE (JCVI)-RELATED"/>
    <property type="match status" value="1"/>
</dbReference>
<dbReference type="InterPro" id="IPR013120">
    <property type="entry name" value="FAR_NAD-bd"/>
</dbReference>
<comment type="caution">
    <text evidence="5">The sequence shown here is derived from an EMBL/GenBank/DDBJ whole genome shotgun (WGS) entry which is preliminary data.</text>
</comment>
<evidence type="ECO:0000313" key="5">
    <source>
        <dbReference type="EMBL" id="PSR99332.1"/>
    </source>
</evidence>
<dbReference type="Proteomes" id="UP000186601">
    <property type="component" value="Unassembled WGS sequence"/>
</dbReference>
<dbReference type="InterPro" id="IPR036291">
    <property type="entry name" value="NAD(P)-bd_dom_sf"/>
</dbReference>
<keyword evidence="1" id="KW-0596">Phosphopantetheine</keyword>
<evidence type="ECO:0000256" key="2">
    <source>
        <dbReference type="ARBA" id="ARBA00022553"/>
    </source>
</evidence>
<dbReference type="Pfam" id="PF07993">
    <property type="entry name" value="NAD_binding_4"/>
    <property type="match status" value="1"/>
</dbReference>
<dbReference type="Gene3D" id="3.40.50.12780">
    <property type="entry name" value="N-terminal domain of ligase-like"/>
    <property type="match status" value="1"/>
</dbReference>
<evidence type="ECO:0000256" key="1">
    <source>
        <dbReference type="ARBA" id="ARBA00022450"/>
    </source>
</evidence>
<dbReference type="STRING" id="98765.A0A2R6PZ71"/>
<dbReference type="OrthoDB" id="429813at2759"/>
<dbReference type="PANTHER" id="PTHR43439">
    <property type="entry name" value="PHENYLACETATE-COENZYME A LIGASE"/>
    <property type="match status" value="1"/>
</dbReference>
<dbReference type="SUPFAM" id="SSF56801">
    <property type="entry name" value="Acetyl-CoA synthetase-like"/>
    <property type="match status" value="1"/>
</dbReference>
<dbReference type="AlphaFoldDB" id="A0A2R6PZ71"/>
<sequence>MGRPSTVSSASTTFTVPKHLIDNQSTTLLDLYDWNAIHNANSPLFRCLTAGTIKTISWAEANEATHRAAAFFSSKLKVATEDSRPVLAILASADAITYFCSIVGILRAGFTVFPISHRNGPEALASLLTRTKARVVVTSMEPAIQEVANSAIKMVLSSASSDNAEELSKTHVMPTFEELFPSHRTPAPHNAPYKPWVLEDQALIMHSSGSTAFPKPIVWSVRGFMQWALTPCFGEIDLNGVVISCHALPMFHAMGILQIASSAVCGSVMATFEPSTPPTFPTAENVFHGAKDTRSDMVCCVPAFVEQWATEPAKVEHLKTLKGVIFGGAPLLKDVGDRLASEGVCLYSLYGSTELGIMAPYFPANPGLDWDWVTISKQMRPVFVPYGDETFELVMTVHGNWRPAIVDTTIDGHEAYATKDLFIPHPNKPGMWKLYGRADDQIMLSTGEKTNPVPLERILVQDPHIQAAVIFGTGKLQNGVVIDPKKEHGFDTHDVTEVERFREMIWPTIERLNAFAPQHSRIFKETIIFSSPDKPFTYTGKGTARRQAIINEYQPEIEAMFEAIAMSSHSEVELPSSWSKTETLCFIRNVVHTVLERDIADDADIFQFGGDSLQASWIYNQVARALRETSGETSSCSNLKSNCVYQAPSIALLSRLIYDLVNPTSEDEAETKYTETQRLHDLVSHYTSDFPARPETLRESIATKDAVLVTGTTGGLGCHILMHLLSDSSVGTVYALNRPSATFERQVQAFQSNGLDADCLNLPKLRFIRGDLCEKSFGLEASVFEEIRDTVTHIIHNAWKVDFNHSVTSFLSLLGGMRALVDLCLASPYVQPPRLLFTSSVGVFRQYDGPTYALEEPIEDPSVVAGTGYSESKWIGERILAAASEKAGLCAASVRVGQICGGVNGNWNEREWFPSVVKSAQYVGCLPDVEGDVSWIPSYNAALALVQMRNSDESILHLAHPRPVAWRTFMQAISQRMRVPLVPYSAWLAALEQSQRDSQLSDLSKLNHNPALRLLDFFREVEATAEKEPLGCIHMATSKAELAAPALGLPELGLEWVEKWMHVWQESGFIDAPQDA</sequence>
<dbReference type="InterPro" id="IPR051414">
    <property type="entry name" value="Adenylate-forming_Reductase"/>
</dbReference>
<dbReference type="SUPFAM" id="SSF51735">
    <property type="entry name" value="NAD(P)-binding Rossmann-fold domains"/>
    <property type="match status" value="1"/>
</dbReference>
<name>A0A2R6PZ71_9APHY</name>
<dbReference type="InterPro" id="IPR000873">
    <property type="entry name" value="AMP-dep_synth/lig_dom"/>
</dbReference>
<dbReference type="Pfam" id="PF00501">
    <property type="entry name" value="AMP-binding"/>
    <property type="match status" value="1"/>
</dbReference>
<dbReference type="Pfam" id="PF23562">
    <property type="entry name" value="AMP-binding_C_3"/>
    <property type="match status" value="1"/>
</dbReference>
<evidence type="ECO:0000259" key="4">
    <source>
        <dbReference type="Pfam" id="PF07993"/>
    </source>
</evidence>
<gene>
    <name evidence="5" type="ORF">PHLCEN_2v4145</name>
</gene>
<evidence type="ECO:0000259" key="3">
    <source>
        <dbReference type="Pfam" id="PF00501"/>
    </source>
</evidence>
<feature type="domain" description="Thioester reductase (TE)" evidence="4">
    <location>
        <begin position="709"/>
        <end position="934"/>
    </location>
</feature>
<evidence type="ECO:0008006" key="7">
    <source>
        <dbReference type="Google" id="ProtNLM"/>
    </source>
</evidence>
<feature type="domain" description="AMP-dependent synthetase/ligase" evidence="3">
    <location>
        <begin position="46"/>
        <end position="382"/>
    </location>
</feature>